<feature type="region of interest" description="Disordered" evidence="1">
    <location>
        <begin position="33"/>
        <end position="67"/>
    </location>
</feature>
<dbReference type="EMBL" id="JAHLFH010000036">
    <property type="protein sequence ID" value="MBU3819153.1"/>
    <property type="molecule type" value="Genomic_DNA"/>
</dbReference>
<evidence type="ECO:0000313" key="3">
    <source>
        <dbReference type="EMBL" id="MBU3819153.1"/>
    </source>
</evidence>
<reference evidence="3" key="2">
    <citation type="submission" date="2021-04" db="EMBL/GenBank/DDBJ databases">
        <authorList>
            <person name="Gilroy R."/>
        </authorList>
    </citation>
    <scope>NUCLEOTIDE SEQUENCE</scope>
    <source>
        <strain evidence="3">742</strain>
    </source>
</reference>
<reference evidence="3" key="1">
    <citation type="journal article" date="2021" name="PeerJ">
        <title>Extensive microbial diversity within the chicken gut microbiome revealed by metagenomics and culture.</title>
        <authorList>
            <person name="Gilroy R."/>
            <person name="Ravi A."/>
            <person name="Getino M."/>
            <person name="Pursley I."/>
            <person name="Horton D.L."/>
            <person name="Alikhan N.F."/>
            <person name="Baker D."/>
            <person name="Gharbi K."/>
            <person name="Hall N."/>
            <person name="Watson M."/>
            <person name="Adriaenssens E.M."/>
            <person name="Foster-Nyarko E."/>
            <person name="Jarju S."/>
            <person name="Secka A."/>
            <person name="Antonio M."/>
            <person name="Oren A."/>
            <person name="Chaudhuri R.R."/>
            <person name="La Ragione R."/>
            <person name="Hildebrand F."/>
            <person name="Pallen M.J."/>
        </authorList>
    </citation>
    <scope>NUCLEOTIDE SEQUENCE</scope>
    <source>
        <strain evidence="3">742</strain>
    </source>
</reference>
<accession>A0A9E2KJX1</accession>
<protein>
    <submittedName>
        <fullName evidence="3">Glycoside hydrolase family 16 protein</fullName>
    </submittedName>
</protein>
<sequence length="455" mass="52329">MGFSVLLMLYIPNCIAAKLSSLSCIHGRSRTRAQRRRGRSLSDRNRATTQRNRRCRRRPRPCSLRPSRSNTSLRFIIFSSCCRRFFLLHSYYNGNSRKGKGLFSEKPGGFSPLWAFPNLKLEELMSPVSGVCSKLLTFSGDVLNSIRSLSVICFAIGTKIKQNNHVFNRKQNLRFDTIELQNSRKHPICDREEKQMTKNTTAEEKLSYDGYILQWEDDFNAPELNREDWNVELHQPGWVNHELQAYVDLPETICLENSCLLLKPVEKKAPDGTVRYLSGRVNTQHKHDFLYGIFEARLKVPEGKGFLPAFWMMPTEEERYGQWPRCGEIDIMEVLGHDTAKTYGTIHYGNPHRQSQGSAALESGSFSSGYHDFAVKWEPGKLEWYLDGRLFFTETEWYSFTDGKGKLPYPAPFDQPFHIILNLAVGGDWPGSPDETTDMARAALSVDWVRVYQKI</sequence>
<organism evidence="3 4">
    <name type="scientific">Candidatus Faecalibacterium intestinavium</name>
    <dbReference type="NCBI Taxonomy" id="2838580"/>
    <lineage>
        <taxon>Bacteria</taxon>
        <taxon>Bacillati</taxon>
        <taxon>Bacillota</taxon>
        <taxon>Clostridia</taxon>
        <taxon>Eubacteriales</taxon>
        <taxon>Oscillospiraceae</taxon>
        <taxon>Faecalibacterium</taxon>
    </lineage>
</organism>
<dbReference type="InterPro" id="IPR050546">
    <property type="entry name" value="Glycosyl_Hydrlase_16"/>
</dbReference>
<dbReference type="SUPFAM" id="SSF49899">
    <property type="entry name" value="Concanavalin A-like lectins/glucanases"/>
    <property type="match status" value="1"/>
</dbReference>
<dbReference type="InterPro" id="IPR000757">
    <property type="entry name" value="Beta-glucanase-like"/>
</dbReference>
<feature type="domain" description="GH16" evidence="2">
    <location>
        <begin position="206"/>
        <end position="455"/>
    </location>
</feature>
<dbReference type="PROSITE" id="PS51762">
    <property type="entry name" value="GH16_2"/>
    <property type="match status" value="1"/>
</dbReference>
<dbReference type="GO" id="GO:0004553">
    <property type="term" value="F:hydrolase activity, hydrolyzing O-glycosyl compounds"/>
    <property type="evidence" value="ECO:0007669"/>
    <property type="project" value="InterPro"/>
</dbReference>
<feature type="compositionally biased region" description="Basic residues" evidence="1">
    <location>
        <begin position="51"/>
        <end position="60"/>
    </location>
</feature>
<dbReference type="AlphaFoldDB" id="A0A9E2KJX1"/>
<keyword evidence="3" id="KW-0378">Hydrolase</keyword>
<dbReference type="Gene3D" id="2.60.120.200">
    <property type="match status" value="1"/>
</dbReference>
<name>A0A9E2KJX1_9FIRM</name>
<evidence type="ECO:0000256" key="1">
    <source>
        <dbReference type="SAM" id="MobiDB-lite"/>
    </source>
</evidence>
<dbReference type="InterPro" id="IPR013320">
    <property type="entry name" value="ConA-like_dom_sf"/>
</dbReference>
<dbReference type="PANTHER" id="PTHR10963">
    <property type="entry name" value="GLYCOSYL HYDROLASE-RELATED"/>
    <property type="match status" value="1"/>
</dbReference>
<evidence type="ECO:0000259" key="2">
    <source>
        <dbReference type="PROSITE" id="PS51762"/>
    </source>
</evidence>
<comment type="caution">
    <text evidence="3">The sequence shown here is derived from an EMBL/GenBank/DDBJ whole genome shotgun (WGS) entry which is preliminary data.</text>
</comment>
<evidence type="ECO:0000313" key="4">
    <source>
        <dbReference type="Proteomes" id="UP000824178"/>
    </source>
</evidence>
<dbReference type="CDD" id="cd08023">
    <property type="entry name" value="GH16_laminarinase_like"/>
    <property type="match status" value="1"/>
</dbReference>
<dbReference type="Proteomes" id="UP000824178">
    <property type="component" value="Unassembled WGS sequence"/>
</dbReference>
<dbReference type="PANTHER" id="PTHR10963:SF60">
    <property type="entry name" value="GRAM-NEGATIVE BACTERIA-BINDING PROTEIN 1-RELATED"/>
    <property type="match status" value="1"/>
</dbReference>
<dbReference type="Pfam" id="PF00722">
    <property type="entry name" value="Glyco_hydro_16"/>
    <property type="match status" value="1"/>
</dbReference>
<proteinExistence type="predicted"/>
<dbReference type="GO" id="GO:0005975">
    <property type="term" value="P:carbohydrate metabolic process"/>
    <property type="evidence" value="ECO:0007669"/>
    <property type="project" value="InterPro"/>
</dbReference>
<gene>
    <name evidence="3" type="ORF">H9864_02085</name>
</gene>